<keyword evidence="2" id="KW-1185">Reference proteome</keyword>
<sequence length="51" mass="5693">MKIPIGRLIVTTAAGWGLGWGYWTIVSYVEGIRQLQAVMVSISRHQNHSLP</sequence>
<name>A0ACD1ISP3_9EURO</name>
<proteinExistence type="predicted"/>
<reference evidence="1" key="1">
    <citation type="submission" date="2018-02" db="EMBL/GenBank/DDBJ databases">
        <title>The genomes of Aspergillus section Nigri reveals drivers in fungal speciation.</title>
        <authorList>
            <consortium name="DOE Joint Genome Institute"/>
            <person name="Vesth T.C."/>
            <person name="Nybo J."/>
            <person name="Theobald S."/>
            <person name="Brandl J."/>
            <person name="Frisvad J.C."/>
            <person name="Nielsen K.F."/>
            <person name="Lyhne E.K."/>
            <person name="Kogle M.E."/>
            <person name="Kuo A."/>
            <person name="Riley R."/>
            <person name="Clum A."/>
            <person name="Nolan M."/>
            <person name="Lipzen A."/>
            <person name="Salamov A."/>
            <person name="Henrissat B."/>
            <person name="Wiebenga A."/>
            <person name="De vries R.P."/>
            <person name="Grigoriev I.V."/>
            <person name="Mortensen U.H."/>
            <person name="Andersen M.R."/>
            <person name="Baker S.E."/>
        </authorList>
    </citation>
    <scope>NUCLEOTIDE SEQUENCE</scope>
    <source>
        <strain evidence="1">CBS 115574</strain>
    </source>
</reference>
<accession>A0ACD1ISP3</accession>
<evidence type="ECO:0000313" key="1">
    <source>
        <dbReference type="EMBL" id="RAK93349.1"/>
    </source>
</evidence>
<protein>
    <submittedName>
        <fullName evidence="1">Uncharacterized protein</fullName>
    </submittedName>
</protein>
<gene>
    <name evidence="1" type="ORF">BO79DRAFT_206383</name>
</gene>
<dbReference type="EMBL" id="KZ824536">
    <property type="protein sequence ID" value="RAK93349.1"/>
    <property type="molecule type" value="Genomic_DNA"/>
</dbReference>
<dbReference type="Proteomes" id="UP000249748">
    <property type="component" value="Unassembled WGS sequence"/>
</dbReference>
<organism evidence="1 2">
    <name type="scientific">Aspergillus costaricaensis CBS 115574</name>
    <dbReference type="NCBI Taxonomy" id="1448317"/>
    <lineage>
        <taxon>Eukaryota</taxon>
        <taxon>Fungi</taxon>
        <taxon>Dikarya</taxon>
        <taxon>Ascomycota</taxon>
        <taxon>Pezizomycotina</taxon>
        <taxon>Eurotiomycetes</taxon>
        <taxon>Eurotiomycetidae</taxon>
        <taxon>Eurotiales</taxon>
        <taxon>Aspergillaceae</taxon>
        <taxon>Aspergillus</taxon>
        <taxon>Aspergillus subgen. Circumdati</taxon>
    </lineage>
</organism>
<evidence type="ECO:0000313" key="2">
    <source>
        <dbReference type="Proteomes" id="UP000249748"/>
    </source>
</evidence>